<keyword evidence="3" id="KW-1185">Reference proteome</keyword>
<evidence type="ECO:0000313" key="3">
    <source>
        <dbReference type="Proteomes" id="UP000198462"/>
    </source>
</evidence>
<evidence type="ECO:0008006" key="4">
    <source>
        <dbReference type="Google" id="ProtNLM"/>
    </source>
</evidence>
<protein>
    <recommendedName>
        <fullName evidence="4">PepSY-associated TM helix</fullName>
    </recommendedName>
</protein>
<accession>A0A219B0V5</accession>
<organism evidence="2 3">
    <name type="scientific">Pacificimonas flava</name>
    <dbReference type="NCBI Taxonomy" id="1234595"/>
    <lineage>
        <taxon>Bacteria</taxon>
        <taxon>Pseudomonadati</taxon>
        <taxon>Pseudomonadota</taxon>
        <taxon>Alphaproteobacteria</taxon>
        <taxon>Sphingomonadales</taxon>
        <taxon>Sphingosinicellaceae</taxon>
        <taxon>Pacificimonas</taxon>
    </lineage>
</organism>
<gene>
    <name evidence="2" type="ORF">B5C34_15415</name>
</gene>
<dbReference type="OrthoDB" id="27171at2"/>
<evidence type="ECO:0000313" key="2">
    <source>
        <dbReference type="EMBL" id="OWV31967.1"/>
    </source>
</evidence>
<reference evidence="3" key="1">
    <citation type="submission" date="2017-05" db="EMBL/GenBank/DDBJ databases">
        <authorList>
            <person name="Lin X."/>
        </authorList>
    </citation>
    <scope>NUCLEOTIDE SEQUENCE [LARGE SCALE GENOMIC DNA]</scope>
    <source>
        <strain evidence="3">JLT2012</strain>
    </source>
</reference>
<dbReference type="PANTHER" id="PTHR40115:SF1">
    <property type="entry name" value="INNER MEMBRANE PROTEIN WITH PEPSY TM HELIX"/>
    <property type="match status" value="1"/>
</dbReference>
<dbReference type="InterPro" id="IPR032307">
    <property type="entry name" value="PepSY_TM-like_2"/>
</dbReference>
<dbReference type="Proteomes" id="UP000198462">
    <property type="component" value="Unassembled WGS sequence"/>
</dbReference>
<keyword evidence="1" id="KW-0472">Membrane</keyword>
<dbReference type="PANTHER" id="PTHR40115">
    <property type="entry name" value="INNER MEMBRANE PROTEIN WITH PEPSY TM HELIX"/>
    <property type="match status" value="1"/>
</dbReference>
<sequence length="215" mass="23882">MIAGKQPRTTRKRKRRLSPFWVRQLHTWHWMSSAVCLVGMLLFAFTGITLNHAADIEAEPSVAEIEAIVPGPVLATLAGGDEGDPIPEGFADWADKELSVDLRRREAEWSPAELYVPLPRPGGDGWLAVDRETGDLIYEDSDRGWIAWLNDLHKGRDTGAAWSLFIDGFSIACIIFSVTGFFLLQLHAKNRKSTWPIVGGGVLIPLLLIILFVHS</sequence>
<dbReference type="Pfam" id="PF16357">
    <property type="entry name" value="PepSY_TM_like_2"/>
    <property type="match status" value="1"/>
</dbReference>
<feature type="transmembrane region" description="Helical" evidence="1">
    <location>
        <begin position="195"/>
        <end position="214"/>
    </location>
</feature>
<evidence type="ECO:0000256" key="1">
    <source>
        <dbReference type="SAM" id="Phobius"/>
    </source>
</evidence>
<comment type="caution">
    <text evidence="2">The sequence shown here is derived from an EMBL/GenBank/DDBJ whole genome shotgun (WGS) entry which is preliminary data.</text>
</comment>
<feature type="transmembrane region" description="Helical" evidence="1">
    <location>
        <begin position="160"/>
        <end position="183"/>
    </location>
</feature>
<dbReference type="RefSeq" id="WP_088713762.1">
    <property type="nucleotide sequence ID" value="NZ_NFZT01000007.1"/>
</dbReference>
<dbReference type="EMBL" id="NFZT01000007">
    <property type="protein sequence ID" value="OWV31967.1"/>
    <property type="molecule type" value="Genomic_DNA"/>
</dbReference>
<dbReference type="AlphaFoldDB" id="A0A219B0V5"/>
<keyword evidence="1" id="KW-1133">Transmembrane helix</keyword>
<name>A0A219B0V5_9SPHN</name>
<proteinExistence type="predicted"/>
<keyword evidence="1" id="KW-0812">Transmembrane</keyword>